<accession>A0A286G5Z2</accession>
<dbReference type="Gene3D" id="3.10.450.710">
    <property type="entry name" value="Tgt2/MlaC"/>
    <property type="match status" value="1"/>
</dbReference>
<evidence type="ECO:0000256" key="1">
    <source>
        <dbReference type="SAM" id="SignalP"/>
    </source>
</evidence>
<feature type="chain" id="PRO_5013398260" evidence="1">
    <location>
        <begin position="24"/>
        <end position="215"/>
    </location>
</feature>
<dbReference type="InterPro" id="IPR042245">
    <property type="entry name" value="Tgt2/MlaC_sf"/>
</dbReference>
<evidence type="ECO:0000313" key="2">
    <source>
        <dbReference type="EMBL" id="SOD90961.1"/>
    </source>
</evidence>
<dbReference type="Proteomes" id="UP000219621">
    <property type="component" value="Unassembled WGS sequence"/>
</dbReference>
<feature type="signal peptide" evidence="1">
    <location>
        <begin position="1"/>
        <end position="23"/>
    </location>
</feature>
<dbReference type="EMBL" id="OCNJ01000001">
    <property type="protein sequence ID" value="SOD90961.1"/>
    <property type="molecule type" value="Genomic_DNA"/>
</dbReference>
<dbReference type="NCBIfam" id="TIGR03481">
    <property type="entry name" value="HpnM"/>
    <property type="match status" value="1"/>
</dbReference>
<dbReference type="PANTHER" id="PTHR36573">
    <property type="entry name" value="INTERMEMBRANE PHOSPHOLIPID TRANSPORT SYSTEM BINDING PROTEIN MLAC"/>
    <property type="match status" value="1"/>
</dbReference>
<organism evidence="2 3">
    <name type="scientific">Caenispirillum bisanense</name>
    <dbReference type="NCBI Taxonomy" id="414052"/>
    <lineage>
        <taxon>Bacteria</taxon>
        <taxon>Pseudomonadati</taxon>
        <taxon>Pseudomonadota</taxon>
        <taxon>Alphaproteobacteria</taxon>
        <taxon>Rhodospirillales</taxon>
        <taxon>Novispirillaceae</taxon>
        <taxon>Caenispirillum</taxon>
    </lineage>
</organism>
<dbReference type="PANTHER" id="PTHR36573:SF1">
    <property type="entry name" value="INTERMEMBRANE PHOSPHOLIPID TRANSPORT SYSTEM BINDING PROTEIN MLAC"/>
    <property type="match status" value="1"/>
</dbReference>
<proteinExistence type="predicted"/>
<dbReference type="InterPro" id="IPR008869">
    <property type="entry name" value="MlaC/ttg2D"/>
</dbReference>
<protein>
    <submittedName>
        <fullName evidence="2">Phospholipid transport system substrate-binding protein</fullName>
    </submittedName>
</protein>
<dbReference type="InterPro" id="IPR017842">
    <property type="entry name" value="Hopanoid_biosyn-assoc_HpnM"/>
</dbReference>
<sequence length="215" mass="22955">MRFRLPALAAVALALAAPLPAAAQQGASPQPQAAAPADTAAESPQAVVSAFQGVLKQAMQTGDFKTRYGALRTPVETSFHLDVMLRTIAGADWRKASDAQRQALREAFADLTAANYAARFHSYSGQEFEVLEVADGPRGARIVRTQIVRPGKEPIGLNYVMAEQDGHWGIVDVVLGGGVSELATKKSEYGTILKRQGIDGLIETLRIKSRELTAA</sequence>
<dbReference type="Pfam" id="PF05494">
    <property type="entry name" value="MlaC"/>
    <property type="match status" value="1"/>
</dbReference>
<evidence type="ECO:0000313" key="3">
    <source>
        <dbReference type="Proteomes" id="UP000219621"/>
    </source>
</evidence>
<gene>
    <name evidence="2" type="ORF">SAMN05421508_101739</name>
</gene>
<reference evidence="2 3" key="1">
    <citation type="submission" date="2017-09" db="EMBL/GenBank/DDBJ databases">
        <authorList>
            <person name="Ehlers B."/>
            <person name="Leendertz F.H."/>
        </authorList>
    </citation>
    <scope>NUCLEOTIDE SEQUENCE [LARGE SCALE GENOMIC DNA]</scope>
    <source>
        <strain evidence="2 3">USBA 140</strain>
    </source>
</reference>
<dbReference type="RefSeq" id="WP_176525007.1">
    <property type="nucleotide sequence ID" value="NZ_OCNJ01000001.1"/>
</dbReference>
<name>A0A286G5Z2_9PROT</name>
<keyword evidence="3" id="KW-1185">Reference proteome</keyword>
<dbReference type="AlphaFoldDB" id="A0A286G5Z2"/>
<keyword evidence="1" id="KW-0732">Signal</keyword>